<evidence type="ECO:0000259" key="2">
    <source>
        <dbReference type="PROSITE" id="PS50158"/>
    </source>
</evidence>
<dbReference type="HOGENOM" id="CLU_019367_1_0_1"/>
<feature type="domain" description="SWIM-type" evidence="3">
    <location>
        <begin position="427"/>
        <end position="461"/>
    </location>
</feature>
<dbReference type="PANTHER" id="PTHR47718">
    <property type="entry name" value="OS01G0519700 PROTEIN"/>
    <property type="match status" value="1"/>
</dbReference>
<dbReference type="Pfam" id="PF10551">
    <property type="entry name" value="MULE"/>
    <property type="match status" value="1"/>
</dbReference>
<keyword evidence="1" id="KW-0862">Zinc</keyword>
<keyword evidence="5" id="KW-1185">Reference proteome</keyword>
<feature type="domain" description="CCHC-type" evidence="2">
    <location>
        <begin position="663"/>
        <end position="680"/>
    </location>
</feature>
<evidence type="ECO:0000256" key="1">
    <source>
        <dbReference type="PROSITE-ProRule" id="PRU00047"/>
    </source>
</evidence>
<dbReference type="SUPFAM" id="SSF57756">
    <property type="entry name" value="Retrovirus zinc finger-like domains"/>
    <property type="match status" value="1"/>
</dbReference>
<keyword evidence="1" id="KW-0863">Zinc-finger</keyword>
<dbReference type="InterPro" id="IPR007527">
    <property type="entry name" value="Znf_SWIM"/>
</dbReference>
<dbReference type="SMART" id="SM00343">
    <property type="entry name" value="ZnF_C2HC"/>
    <property type="match status" value="1"/>
</dbReference>
<comment type="caution">
    <text evidence="4">The sequence shown here is derived from an EMBL/GenBank/DDBJ whole genome shotgun (WGS) entry which is preliminary data.</text>
</comment>
<dbReference type="PROSITE" id="PS50966">
    <property type="entry name" value="ZF_SWIM"/>
    <property type="match status" value="1"/>
</dbReference>
<dbReference type="PANTHER" id="PTHR47718:SF6">
    <property type="entry name" value="PROTEIN FAR1-RELATED SEQUENCE"/>
    <property type="match status" value="1"/>
</dbReference>
<dbReference type="STRING" id="1432141.A0A015IP45"/>
<organism evidence="4 5">
    <name type="scientific">Rhizophagus irregularis (strain DAOM 197198w)</name>
    <name type="common">Glomus intraradices</name>
    <dbReference type="NCBI Taxonomy" id="1432141"/>
    <lineage>
        <taxon>Eukaryota</taxon>
        <taxon>Fungi</taxon>
        <taxon>Fungi incertae sedis</taxon>
        <taxon>Mucoromycota</taxon>
        <taxon>Glomeromycotina</taxon>
        <taxon>Glomeromycetes</taxon>
        <taxon>Glomerales</taxon>
        <taxon>Glomeraceae</taxon>
        <taxon>Rhizophagus</taxon>
    </lineage>
</organism>
<dbReference type="InterPro" id="IPR018289">
    <property type="entry name" value="MULE_transposase_dom"/>
</dbReference>
<sequence>MIKDLKFFLDCKVAPIIQLEILKRKYPEHVFHKQDIYNAIYNLCQNNKNERPDSLLFLDILFEKMTQDPRWKVFVRHTGSENRLSGIFWMSPSQLELYRRFSDIVLNDNTCKTNKYNMYLSVFMIKDNYGRFRNVANALIEDELSSTYTWILQCLVKATDNIIPKSFWTDSEPGLINAVAQVFPNTPHFYCMFHIWQNIIKHLKSKLGENFSNFSKAFYACRNALCIEIFEQRWKFMIKSFPNCKRYMTRTLYNNRISWAKAYMPFQFNGGIQSTQSVESFNNIIKRSLNSTSTLCEVEEAINKRYEEEIRYCQLTDLKAKYTTVGLPHLSSQFFSDVDTVIVEFLTPLILSLQRFQISQSFTYEGQLISCSFDNSPSNTPDDNFVEDIVDEPQVMLKSILNDMDISNVVETWKIRRVGGISQKENLVVLFNDGSHICTCLETITKGIICRHFWRVMLYSNTAKFHISIIPIRWYKDDILTKLSSSILENSPVLTAVESSDTAMLHTVDFTLQSLKKHFQGSYNNKIIQQIIPKRNKFGVAFSTAKTAINIALETGCDNELVKLLRDFISTKQRSRNAVDLENNMEVENIEHDENQNNILPLQQQLIDITADPYVTKIRGAPCKKRMKSSIEVMGRKKVMHETLNHVNVQETDDSGGTSKSQRKCLLCKKPGHYQKKCPSIRE</sequence>
<protein>
    <recommendedName>
        <fullName evidence="6">Protein far1-related sequence 5-like</fullName>
    </recommendedName>
</protein>
<proteinExistence type="predicted"/>
<dbReference type="Proteomes" id="UP000022910">
    <property type="component" value="Unassembled WGS sequence"/>
</dbReference>
<dbReference type="GO" id="GO:0003676">
    <property type="term" value="F:nucleic acid binding"/>
    <property type="evidence" value="ECO:0007669"/>
    <property type="project" value="InterPro"/>
</dbReference>
<accession>A0A015IP45</accession>
<gene>
    <name evidence="4" type="ORF">RirG_220020</name>
</gene>
<dbReference type="PROSITE" id="PS50158">
    <property type="entry name" value="ZF_CCHC"/>
    <property type="match status" value="1"/>
</dbReference>
<name>A0A015IP45_RHIIW</name>
<keyword evidence="1" id="KW-0479">Metal-binding</keyword>
<reference evidence="4 5" key="1">
    <citation type="submission" date="2014-02" db="EMBL/GenBank/DDBJ databases">
        <title>Single nucleus genome sequencing reveals high similarity among nuclei of an endomycorrhizal fungus.</title>
        <authorList>
            <person name="Lin K."/>
            <person name="Geurts R."/>
            <person name="Zhang Z."/>
            <person name="Limpens E."/>
            <person name="Saunders D.G."/>
            <person name="Mu D."/>
            <person name="Pang E."/>
            <person name="Cao H."/>
            <person name="Cha H."/>
            <person name="Lin T."/>
            <person name="Zhou Q."/>
            <person name="Shang Y."/>
            <person name="Li Y."/>
            <person name="Ivanov S."/>
            <person name="Sharma T."/>
            <person name="Velzen R.V."/>
            <person name="Ruijter N.D."/>
            <person name="Aanen D.K."/>
            <person name="Win J."/>
            <person name="Kamoun S."/>
            <person name="Bisseling T."/>
            <person name="Huang S."/>
        </authorList>
    </citation>
    <scope>NUCLEOTIDE SEQUENCE [LARGE SCALE GENOMIC DNA]</scope>
    <source>
        <strain evidence="5">DAOM197198w</strain>
    </source>
</reference>
<evidence type="ECO:0000259" key="3">
    <source>
        <dbReference type="PROSITE" id="PS50966"/>
    </source>
</evidence>
<evidence type="ECO:0008006" key="6">
    <source>
        <dbReference type="Google" id="ProtNLM"/>
    </source>
</evidence>
<dbReference type="EMBL" id="JEMT01027900">
    <property type="protein sequence ID" value="EXX56015.1"/>
    <property type="molecule type" value="Genomic_DNA"/>
</dbReference>
<dbReference type="InterPro" id="IPR001878">
    <property type="entry name" value="Znf_CCHC"/>
</dbReference>
<dbReference type="GO" id="GO:0008270">
    <property type="term" value="F:zinc ion binding"/>
    <property type="evidence" value="ECO:0007669"/>
    <property type="project" value="UniProtKB-KW"/>
</dbReference>
<dbReference type="InterPro" id="IPR036875">
    <property type="entry name" value="Znf_CCHC_sf"/>
</dbReference>
<evidence type="ECO:0000313" key="5">
    <source>
        <dbReference type="Proteomes" id="UP000022910"/>
    </source>
</evidence>
<dbReference type="AlphaFoldDB" id="A0A015IP45"/>
<evidence type="ECO:0000313" key="4">
    <source>
        <dbReference type="EMBL" id="EXX56015.1"/>
    </source>
</evidence>